<accession>A0A4Q9KD13</accession>
<dbReference type="PANTHER" id="PTHR18901">
    <property type="entry name" value="2-DEOXYGLUCOSE-6-PHOSPHATE PHOSPHATASE 2"/>
    <property type="match status" value="1"/>
</dbReference>
<dbReference type="InterPro" id="IPR023214">
    <property type="entry name" value="HAD_sf"/>
</dbReference>
<dbReference type="EMBL" id="SDMQ01000009">
    <property type="protein sequence ID" value="TBT84051.1"/>
    <property type="molecule type" value="Genomic_DNA"/>
</dbReference>
<dbReference type="InterPro" id="IPR006439">
    <property type="entry name" value="HAD-SF_hydro_IA"/>
</dbReference>
<dbReference type="SFLD" id="SFLDS00003">
    <property type="entry name" value="Haloacid_Dehalogenase"/>
    <property type="match status" value="1"/>
</dbReference>
<gene>
    <name evidence="1" type="ORF">ET989_09720</name>
</gene>
<dbReference type="InterPro" id="IPR036412">
    <property type="entry name" value="HAD-like_sf"/>
</dbReference>
<evidence type="ECO:0000313" key="1">
    <source>
        <dbReference type="EMBL" id="TBT84051.1"/>
    </source>
</evidence>
<dbReference type="Pfam" id="PF00702">
    <property type="entry name" value="Hydrolase"/>
    <property type="match status" value="1"/>
</dbReference>
<dbReference type="AlphaFoldDB" id="A0A4Q9KD13"/>
<name>A0A4Q9KD13_9ACTN</name>
<dbReference type="SUPFAM" id="SSF56784">
    <property type="entry name" value="HAD-like"/>
    <property type="match status" value="1"/>
</dbReference>
<dbReference type="Gene3D" id="3.40.50.1000">
    <property type="entry name" value="HAD superfamily/HAD-like"/>
    <property type="match status" value="1"/>
</dbReference>
<dbReference type="Gene3D" id="1.10.150.240">
    <property type="entry name" value="Putative phosphatase, domain 2"/>
    <property type="match status" value="1"/>
</dbReference>
<evidence type="ECO:0000313" key="2">
    <source>
        <dbReference type="Proteomes" id="UP000292373"/>
    </source>
</evidence>
<organism evidence="1 2">
    <name type="scientific">Propioniciclava sinopodophylli</name>
    <dbReference type="NCBI Taxonomy" id="1837344"/>
    <lineage>
        <taxon>Bacteria</taxon>
        <taxon>Bacillati</taxon>
        <taxon>Actinomycetota</taxon>
        <taxon>Actinomycetes</taxon>
        <taxon>Propionibacteriales</taxon>
        <taxon>Propionibacteriaceae</taxon>
        <taxon>Propioniciclava</taxon>
    </lineage>
</organism>
<dbReference type="PANTHER" id="PTHR18901:SF38">
    <property type="entry name" value="PSEUDOURIDINE-5'-PHOSPHATASE"/>
    <property type="match status" value="1"/>
</dbReference>
<reference evidence="1 2" key="1">
    <citation type="submission" date="2019-01" db="EMBL/GenBank/DDBJ databases">
        <title>Lactibacter flavus gen. nov., sp. nov., a novel bacterium of the family Propionibacteriaceae isolated from raw milk and dairy products.</title>
        <authorList>
            <person name="Huptas C."/>
            <person name="Wenning M."/>
            <person name="Breitenwieser F."/>
            <person name="Doll E."/>
            <person name="Von Neubeck M."/>
            <person name="Busse H.-J."/>
            <person name="Scherer S."/>
        </authorList>
    </citation>
    <scope>NUCLEOTIDE SEQUENCE [LARGE SCALE GENOMIC DNA]</scope>
    <source>
        <strain evidence="1 2">KCTC 33808</strain>
    </source>
</reference>
<sequence length="218" mass="23139">MQAVVFDMDGTLTDSEQEWDVVRRGLAEADRLAWPEEATKAMMGMSTPEWSAYLVETVGLFGSAEEVARRTIDAMADAYREGRIPVLHGAVDAVNRMAEIAPLAVASSSPRVLIEAGLGLLGVRDKVAVVVSTEEVARGKPHPDGFLAACDALRVDPAATLAIEDSTNGLKSALAAGMRVVAVPPRFHPPAPDVLARAHAVIDDLDALTVDLVQSLFT</sequence>
<keyword evidence="2" id="KW-1185">Reference proteome</keyword>
<protein>
    <submittedName>
        <fullName evidence="1">HAD family phosphatase</fullName>
    </submittedName>
</protein>
<dbReference type="SFLD" id="SFLDG01129">
    <property type="entry name" value="C1.5:_HAD__Beta-PGM__Phosphata"/>
    <property type="match status" value="1"/>
</dbReference>
<dbReference type="InterPro" id="IPR023198">
    <property type="entry name" value="PGP-like_dom2"/>
</dbReference>
<comment type="caution">
    <text evidence="1">The sequence shown here is derived from an EMBL/GenBank/DDBJ whole genome shotgun (WGS) entry which is preliminary data.</text>
</comment>
<dbReference type="Proteomes" id="UP000292373">
    <property type="component" value="Unassembled WGS sequence"/>
</dbReference>
<dbReference type="OrthoDB" id="9797743at2"/>
<proteinExistence type="predicted"/>
<dbReference type="NCBIfam" id="TIGR01509">
    <property type="entry name" value="HAD-SF-IA-v3"/>
    <property type="match status" value="1"/>
</dbReference>